<accession>A0A1R3VHS2</accession>
<keyword evidence="3" id="KW-1185">Reference proteome</keyword>
<dbReference type="AlphaFoldDB" id="A0A1R3VHS2"/>
<evidence type="ECO:0000313" key="3">
    <source>
        <dbReference type="Proteomes" id="UP000188388"/>
    </source>
</evidence>
<feature type="region of interest" description="Disordered" evidence="1">
    <location>
        <begin position="39"/>
        <end position="76"/>
    </location>
</feature>
<gene>
    <name evidence="2" type="ORF">BQ8794_50069</name>
</gene>
<proteinExistence type="predicted"/>
<sequence>MLDVIAANGKRGKDAAPISPIAFEVVKRMGALFEIERDVNGLPPTNDCNDASRPADRRGGPSGQNCPEAPSQRFST</sequence>
<dbReference type="EMBL" id="FTPD01000045">
    <property type="protein sequence ID" value="SIT57967.1"/>
    <property type="molecule type" value="Genomic_DNA"/>
</dbReference>
<dbReference type="Proteomes" id="UP000188388">
    <property type="component" value="Unassembled WGS sequence"/>
</dbReference>
<organism evidence="2 3">
    <name type="scientific">Mesorhizobium prunaredense</name>
    <dbReference type="NCBI Taxonomy" id="1631249"/>
    <lineage>
        <taxon>Bacteria</taxon>
        <taxon>Pseudomonadati</taxon>
        <taxon>Pseudomonadota</taxon>
        <taxon>Alphaproteobacteria</taxon>
        <taxon>Hyphomicrobiales</taxon>
        <taxon>Phyllobacteriaceae</taxon>
        <taxon>Mesorhizobium</taxon>
    </lineage>
</organism>
<protein>
    <submittedName>
        <fullName evidence="2">Uncharacterized protein</fullName>
    </submittedName>
</protein>
<name>A0A1R3VHS2_9HYPH</name>
<evidence type="ECO:0000256" key="1">
    <source>
        <dbReference type="SAM" id="MobiDB-lite"/>
    </source>
</evidence>
<dbReference type="STRING" id="1631249.BQ8794_50069"/>
<evidence type="ECO:0000313" key="2">
    <source>
        <dbReference type="EMBL" id="SIT57967.1"/>
    </source>
</evidence>
<reference evidence="3" key="1">
    <citation type="submission" date="2017-01" db="EMBL/GenBank/DDBJ databases">
        <authorList>
            <person name="Brunel B."/>
        </authorList>
    </citation>
    <scope>NUCLEOTIDE SEQUENCE [LARGE SCALE GENOMIC DNA]</scope>
</reference>